<accession>A0A3B1DDQ4</accession>
<evidence type="ECO:0000256" key="1">
    <source>
        <dbReference type="ARBA" id="ARBA00010641"/>
    </source>
</evidence>
<dbReference type="PANTHER" id="PTHR43133">
    <property type="entry name" value="RNA POLYMERASE ECF-TYPE SIGMA FACTO"/>
    <property type="match status" value="1"/>
</dbReference>
<keyword evidence="4" id="KW-0804">Transcription</keyword>
<dbReference type="Gene3D" id="1.10.10.10">
    <property type="entry name" value="Winged helix-like DNA-binding domain superfamily/Winged helix DNA-binding domain"/>
    <property type="match status" value="1"/>
</dbReference>
<keyword evidence="2" id="KW-0805">Transcription regulation</keyword>
<dbReference type="GO" id="GO:0006352">
    <property type="term" value="P:DNA-templated transcription initiation"/>
    <property type="evidence" value="ECO:0007669"/>
    <property type="project" value="InterPro"/>
</dbReference>
<gene>
    <name evidence="6" type="ORF">MNBD_PLANCTO02-507</name>
</gene>
<dbReference type="InterPro" id="IPR039425">
    <property type="entry name" value="RNA_pol_sigma-70-like"/>
</dbReference>
<dbReference type="InterPro" id="IPR014284">
    <property type="entry name" value="RNA_pol_sigma-70_dom"/>
</dbReference>
<evidence type="ECO:0000313" key="6">
    <source>
        <dbReference type="EMBL" id="VAX38912.1"/>
    </source>
</evidence>
<evidence type="ECO:0000259" key="5">
    <source>
        <dbReference type="Pfam" id="PF07638"/>
    </source>
</evidence>
<dbReference type="InterPro" id="IPR013325">
    <property type="entry name" value="RNA_pol_sigma_r2"/>
</dbReference>
<dbReference type="CDD" id="cd06171">
    <property type="entry name" value="Sigma70_r4"/>
    <property type="match status" value="1"/>
</dbReference>
<reference evidence="6" key="1">
    <citation type="submission" date="2018-06" db="EMBL/GenBank/DDBJ databases">
        <authorList>
            <person name="Zhirakovskaya E."/>
        </authorList>
    </citation>
    <scope>NUCLEOTIDE SEQUENCE</scope>
</reference>
<sequence length="197" mass="22803">MKQQGNTTRLHSYLNDLNMGDTTVRDAVIEHTCERLRSLTSRMLRGFVRVKRWSETDDVLQNAMIRLHRSLAEVKPETPKQFYGLAATQIRRELIDLARHYYGAEGLGANHHTDDGTLVEEKPSTTKPETLEAWTQFHTQIEQLPEEQRNVIDLLWYEGISQPEAAKILNVSLATVKRRWQATRLSLFNSINIDDFK</sequence>
<dbReference type="SUPFAM" id="SSF88946">
    <property type="entry name" value="Sigma2 domain of RNA polymerase sigma factors"/>
    <property type="match status" value="1"/>
</dbReference>
<dbReference type="InterPro" id="IPR053812">
    <property type="entry name" value="HTH_Sigma70_ECF-like"/>
</dbReference>
<name>A0A3B1DDQ4_9ZZZZ</name>
<evidence type="ECO:0000256" key="4">
    <source>
        <dbReference type="ARBA" id="ARBA00023163"/>
    </source>
</evidence>
<dbReference type="AlphaFoldDB" id="A0A3B1DDQ4"/>
<dbReference type="InterPro" id="IPR013324">
    <property type="entry name" value="RNA_pol_sigma_r3/r4-like"/>
</dbReference>
<evidence type="ECO:0000256" key="2">
    <source>
        <dbReference type="ARBA" id="ARBA00023015"/>
    </source>
</evidence>
<dbReference type="NCBIfam" id="TIGR02937">
    <property type="entry name" value="sigma70-ECF"/>
    <property type="match status" value="1"/>
</dbReference>
<dbReference type="Gene3D" id="1.10.1740.10">
    <property type="match status" value="1"/>
</dbReference>
<dbReference type="InterPro" id="IPR036388">
    <property type="entry name" value="WH-like_DNA-bd_sf"/>
</dbReference>
<evidence type="ECO:0000256" key="3">
    <source>
        <dbReference type="ARBA" id="ARBA00023082"/>
    </source>
</evidence>
<dbReference type="EMBL" id="UOGL01000275">
    <property type="protein sequence ID" value="VAX38912.1"/>
    <property type="molecule type" value="Genomic_DNA"/>
</dbReference>
<dbReference type="Pfam" id="PF07638">
    <property type="entry name" value="Sigma70_ECF"/>
    <property type="match status" value="1"/>
</dbReference>
<protein>
    <submittedName>
        <fullName evidence="6">Mobile element protein</fullName>
    </submittedName>
</protein>
<dbReference type="SUPFAM" id="SSF88659">
    <property type="entry name" value="Sigma3 and sigma4 domains of RNA polymerase sigma factors"/>
    <property type="match status" value="1"/>
</dbReference>
<dbReference type="PANTHER" id="PTHR43133:SF39">
    <property type="entry name" value="SIMILAR TO RNA POLYMERASE SIGMA-E FACTOR"/>
    <property type="match status" value="1"/>
</dbReference>
<feature type="domain" description="RNA polymerase sigma-70 ECF-like HTH" evidence="5">
    <location>
        <begin position="12"/>
        <end position="188"/>
    </location>
</feature>
<comment type="similarity">
    <text evidence="1">Belongs to the sigma-70 factor family. ECF subfamily.</text>
</comment>
<dbReference type="GO" id="GO:0016987">
    <property type="term" value="F:sigma factor activity"/>
    <property type="evidence" value="ECO:0007669"/>
    <property type="project" value="UniProtKB-KW"/>
</dbReference>
<proteinExistence type="inferred from homology"/>
<keyword evidence="3" id="KW-0731">Sigma factor</keyword>
<organism evidence="6">
    <name type="scientific">hydrothermal vent metagenome</name>
    <dbReference type="NCBI Taxonomy" id="652676"/>
    <lineage>
        <taxon>unclassified sequences</taxon>
        <taxon>metagenomes</taxon>
        <taxon>ecological metagenomes</taxon>
    </lineage>
</organism>